<dbReference type="AlphaFoldDB" id="A0A382J3P1"/>
<keyword evidence="1" id="KW-0812">Transmembrane</keyword>
<evidence type="ECO:0000313" key="2">
    <source>
        <dbReference type="EMBL" id="SVC06398.1"/>
    </source>
</evidence>
<organism evidence="2">
    <name type="scientific">marine metagenome</name>
    <dbReference type="NCBI Taxonomy" id="408172"/>
    <lineage>
        <taxon>unclassified sequences</taxon>
        <taxon>metagenomes</taxon>
        <taxon>ecological metagenomes</taxon>
    </lineage>
</organism>
<name>A0A382J3P1_9ZZZZ</name>
<dbReference type="EMBL" id="UINC01071475">
    <property type="protein sequence ID" value="SVC06398.1"/>
    <property type="molecule type" value="Genomic_DNA"/>
</dbReference>
<proteinExistence type="predicted"/>
<gene>
    <name evidence="2" type="ORF">METZ01_LOCUS259252</name>
</gene>
<feature type="non-terminal residue" evidence="2">
    <location>
        <position position="44"/>
    </location>
</feature>
<feature type="transmembrane region" description="Helical" evidence="1">
    <location>
        <begin position="15"/>
        <end position="33"/>
    </location>
</feature>
<keyword evidence="1" id="KW-1133">Transmembrane helix</keyword>
<keyword evidence="1" id="KW-0472">Membrane</keyword>
<reference evidence="2" key="1">
    <citation type="submission" date="2018-05" db="EMBL/GenBank/DDBJ databases">
        <authorList>
            <person name="Lanie J.A."/>
            <person name="Ng W.-L."/>
            <person name="Kazmierczak K.M."/>
            <person name="Andrzejewski T.M."/>
            <person name="Davidsen T.M."/>
            <person name="Wayne K.J."/>
            <person name="Tettelin H."/>
            <person name="Glass J.I."/>
            <person name="Rusch D."/>
            <person name="Podicherti R."/>
            <person name="Tsui H.-C.T."/>
            <person name="Winkler M.E."/>
        </authorList>
    </citation>
    <scope>NUCLEOTIDE SEQUENCE</scope>
</reference>
<accession>A0A382J3P1</accession>
<sequence>MFHDVGVSLRTLKPLGLRILIAAGTMVSAPNMLKANMMAKSSPI</sequence>
<protein>
    <submittedName>
        <fullName evidence="2">Uncharacterized protein</fullName>
    </submittedName>
</protein>
<evidence type="ECO:0000256" key="1">
    <source>
        <dbReference type="SAM" id="Phobius"/>
    </source>
</evidence>